<feature type="transmembrane region" description="Helical" evidence="1">
    <location>
        <begin position="190"/>
        <end position="207"/>
    </location>
</feature>
<gene>
    <name evidence="3" type="ORF">H0A68_19595</name>
</gene>
<keyword evidence="1" id="KW-1133">Transmembrane helix</keyword>
<organism evidence="3 4">
    <name type="scientific">Allopusillimonas soli</name>
    <dbReference type="NCBI Taxonomy" id="659016"/>
    <lineage>
        <taxon>Bacteria</taxon>
        <taxon>Pseudomonadati</taxon>
        <taxon>Pseudomonadota</taxon>
        <taxon>Betaproteobacteria</taxon>
        <taxon>Burkholderiales</taxon>
        <taxon>Alcaligenaceae</taxon>
        <taxon>Allopusillimonas</taxon>
    </lineage>
</organism>
<feature type="transmembrane region" description="Helical" evidence="1">
    <location>
        <begin position="33"/>
        <end position="54"/>
    </location>
</feature>
<feature type="transmembrane region" description="Helical" evidence="1">
    <location>
        <begin position="126"/>
        <end position="145"/>
    </location>
</feature>
<evidence type="ECO:0000259" key="2">
    <source>
        <dbReference type="Pfam" id="PF00892"/>
    </source>
</evidence>
<feature type="domain" description="EamA" evidence="2">
    <location>
        <begin position="156"/>
        <end position="290"/>
    </location>
</feature>
<sequence length="293" mass="31396">MSLFSLLLVVLAAVIHASWNLLAKRASDAGPVFVMAYTCIATLVYLPWAAWIFIESELVFGVFNTQIIVCIVLSGLLHLAYSLFLQRGYQVADLSVVYPIARGAAPVVSTIGAFLFLGEPLFTERVIGLSAVVIGVFLVATRGNLIQFRQPSAYKGVSWGGATGAMIAGYSVVDAYGVKILGIHPVLLDWFANLVRLVMLFPWLLSNRKAAVARMSGRWGLALAIGVLSPLSYILVLFALGMGAPLSVVAPAREMSMMVGALLGMIVLHEEIGVWRFVGCLILVGGVIVLGRS</sequence>
<feature type="transmembrane region" description="Helical" evidence="1">
    <location>
        <begin position="219"/>
        <end position="252"/>
    </location>
</feature>
<name>A0A853FL35_9BURK</name>
<dbReference type="InterPro" id="IPR000620">
    <property type="entry name" value="EamA_dom"/>
</dbReference>
<dbReference type="PANTHER" id="PTHR22911">
    <property type="entry name" value="ACYL-MALONYL CONDENSING ENZYME-RELATED"/>
    <property type="match status" value="1"/>
</dbReference>
<dbReference type="InterPro" id="IPR037185">
    <property type="entry name" value="EmrE-like"/>
</dbReference>
<dbReference type="OrthoDB" id="9783707at2"/>
<dbReference type="Gene3D" id="1.10.3730.20">
    <property type="match status" value="2"/>
</dbReference>
<protein>
    <submittedName>
        <fullName evidence="3">EamA family transporter</fullName>
    </submittedName>
</protein>
<dbReference type="EMBL" id="JACCEW010000011">
    <property type="protein sequence ID" value="NYT39081.1"/>
    <property type="molecule type" value="Genomic_DNA"/>
</dbReference>
<feature type="transmembrane region" description="Helical" evidence="1">
    <location>
        <begin position="157"/>
        <end position="178"/>
    </location>
</feature>
<feature type="domain" description="EamA" evidence="2">
    <location>
        <begin position="4"/>
        <end position="140"/>
    </location>
</feature>
<dbReference type="AlphaFoldDB" id="A0A853FL35"/>
<feature type="transmembrane region" description="Helical" evidence="1">
    <location>
        <begin position="272"/>
        <end position="291"/>
    </location>
</feature>
<comment type="caution">
    <text evidence="3">The sequence shown here is derived from an EMBL/GenBank/DDBJ whole genome shotgun (WGS) entry which is preliminary data.</text>
</comment>
<dbReference type="Pfam" id="PF00892">
    <property type="entry name" value="EamA"/>
    <property type="match status" value="2"/>
</dbReference>
<feature type="transmembrane region" description="Helical" evidence="1">
    <location>
        <begin position="61"/>
        <end position="84"/>
    </location>
</feature>
<dbReference type="Proteomes" id="UP000580517">
    <property type="component" value="Unassembled WGS sequence"/>
</dbReference>
<evidence type="ECO:0000313" key="4">
    <source>
        <dbReference type="Proteomes" id="UP000580517"/>
    </source>
</evidence>
<dbReference type="GO" id="GO:0016020">
    <property type="term" value="C:membrane"/>
    <property type="evidence" value="ECO:0007669"/>
    <property type="project" value="InterPro"/>
</dbReference>
<dbReference type="RefSeq" id="WP_129971588.1">
    <property type="nucleotide sequence ID" value="NZ_JACCEW010000011.1"/>
</dbReference>
<keyword evidence="1" id="KW-0472">Membrane</keyword>
<proteinExistence type="predicted"/>
<dbReference type="PANTHER" id="PTHR22911:SF106">
    <property type="entry name" value="INTEGRAL MEMBRANE PROTEIN"/>
    <property type="match status" value="1"/>
</dbReference>
<evidence type="ECO:0000313" key="3">
    <source>
        <dbReference type="EMBL" id="NYT39081.1"/>
    </source>
</evidence>
<keyword evidence="4" id="KW-1185">Reference proteome</keyword>
<reference evidence="3 4" key="1">
    <citation type="submission" date="2020-07" db="EMBL/GenBank/DDBJ databases">
        <title>Taxonomic revisions and descriptions of new bacterial species based on genomic comparisons in the high-G+C-content subgroup of the family Alcaligenaceae.</title>
        <authorList>
            <person name="Szabo A."/>
            <person name="Felfoldi T."/>
        </authorList>
    </citation>
    <scope>NUCLEOTIDE SEQUENCE [LARGE SCALE GENOMIC DNA]</scope>
    <source>
        <strain evidence="3 4">DSM 25264</strain>
    </source>
</reference>
<accession>A0A853FL35</accession>
<dbReference type="SUPFAM" id="SSF103481">
    <property type="entry name" value="Multidrug resistance efflux transporter EmrE"/>
    <property type="match status" value="2"/>
</dbReference>
<keyword evidence="1" id="KW-0812">Transmembrane</keyword>
<evidence type="ECO:0000256" key="1">
    <source>
        <dbReference type="SAM" id="Phobius"/>
    </source>
</evidence>